<dbReference type="VEuPathDB" id="FungiDB:PV10_06568"/>
<feature type="transmembrane region" description="Helical" evidence="6">
    <location>
        <begin position="281"/>
        <end position="303"/>
    </location>
</feature>
<evidence type="ECO:0000256" key="5">
    <source>
        <dbReference type="SAM" id="MobiDB-lite"/>
    </source>
</evidence>
<accession>A0A438N3U8</accession>
<feature type="transmembrane region" description="Helical" evidence="6">
    <location>
        <begin position="225"/>
        <end position="249"/>
    </location>
</feature>
<feature type="compositionally biased region" description="Polar residues" evidence="5">
    <location>
        <begin position="29"/>
        <end position="39"/>
    </location>
</feature>
<feature type="region of interest" description="Disordered" evidence="5">
    <location>
        <begin position="15"/>
        <end position="46"/>
    </location>
</feature>
<dbReference type="EMBL" id="NAJM01000023">
    <property type="protein sequence ID" value="RVX70432.1"/>
    <property type="molecule type" value="Genomic_DNA"/>
</dbReference>
<dbReference type="SUPFAM" id="SSF103473">
    <property type="entry name" value="MFS general substrate transporter"/>
    <property type="match status" value="1"/>
</dbReference>
<evidence type="ECO:0000256" key="4">
    <source>
        <dbReference type="ARBA" id="ARBA00023136"/>
    </source>
</evidence>
<dbReference type="Gene3D" id="1.20.1250.20">
    <property type="entry name" value="MFS general substrate transporter like domains"/>
    <property type="match status" value="2"/>
</dbReference>
<proteinExistence type="predicted"/>
<dbReference type="Proteomes" id="UP000288859">
    <property type="component" value="Unassembled WGS sequence"/>
</dbReference>
<reference evidence="7 8" key="1">
    <citation type="submission" date="2017-03" db="EMBL/GenBank/DDBJ databases">
        <title>Genomes of endolithic fungi from Antarctica.</title>
        <authorList>
            <person name="Coleine C."/>
            <person name="Masonjones S."/>
            <person name="Stajich J.E."/>
        </authorList>
    </citation>
    <scope>NUCLEOTIDE SEQUENCE [LARGE SCALE GENOMIC DNA]</scope>
    <source>
        <strain evidence="7 8">CCFEE 6314</strain>
    </source>
</reference>
<sequence length="594" mass="65458">MTSLAPNLFERITETKPTANTDDVEKTTRSSVNEVSSVDQKNDSDADSANFQGGVKRVRAITSVWSKQTLWTMFALLYLVSFVDLLLTSVQGALNPYITSSFSRHRLLASVSVVSTILGGSSRLTLAKIIDIWGRIEGFICMVAIVIIGMIMKATCKNMEAYVAGNTLYWVGHLGMMYVIDIMLADMTTLKNRMIMFTLNGTPTICSTFAGPRIASLFYDNVNFRWAFGAFAIITFGVCIPVVTIMLYMQRKAYRTGALEKPVSNRTWWQSVRHYFIEFDVVGIILVTAAFSLILLPFSIATYAPNGWASGYIIAMEVLGVLCIPAFYFWEKYAPVQFLPWEYLKERTIIGSCLLYGVMFISIFIWNAYFGSYLQVVHRLDITTAGYVLNSFSLTSSIISPFVGLIISWTGDFKWTAYAGIPCVLLGTALLIPFRRPDTHVGILVMTQILNGLGTGIFATCAQLGVMAPVTHQEVAVVIAIWGLFGSIGAAIGFAIAGAMWNNILPAQLLSRLPEESKSLSTAIFGDMVLQMSYPDGSPEREAIVGAYADVQRKMVIAGACFVPLCLASIYIWKNINVKKLEKDKGAQTTGTVL</sequence>
<evidence type="ECO:0008006" key="9">
    <source>
        <dbReference type="Google" id="ProtNLM"/>
    </source>
</evidence>
<feature type="transmembrane region" description="Helical" evidence="6">
    <location>
        <begin position="197"/>
        <end position="219"/>
    </location>
</feature>
<dbReference type="GO" id="GO:0005886">
    <property type="term" value="C:plasma membrane"/>
    <property type="evidence" value="ECO:0007669"/>
    <property type="project" value="TreeGrafter"/>
</dbReference>
<dbReference type="InterPro" id="IPR011701">
    <property type="entry name" value="MFS"/>
</dbReference>
<feature type="transmembrane region" description="Helical" evidence="6">
    <location>
        <begin position="440"/>
        <end position="464"/>
    </location>
</feature>
<feature type="transmembrane region" description="Helical" evidence="6">
    <location>
        <begin position="107"/>
        <end position="126"/>
    </location>
</feature>
<keyword evidence="3 6" id="KW-1133">Transmembrane helix</keyword>
<comment type="subcellular location">
    <subcellularLocation>
        <location evidence="1">Membrane</location>
        <topology evidence="1">Multi-pass membrane protein</topology>
    </subcellularLocation>
</comment>
<dbReference type="GO" id="GO:0022857">
    <property type="term" value="F:transmembrane transporter activity"/>
    <property type="evidence" value="ECO:0007669"/>
    <property type="project" value="InterPro"/>
</dbReference>
<feature type="transmembrane region" description="Helical" evidence="6">
    <location>
        <begin position="415"/>
        <end position="434"/>
    </location>
</feature>
<evidence type="ECO:0000313" key="8">
    <source>
        <dbReference type="Proteomes" id="UP000288859"/>
    </source>
</evidence>
<evidence type="ECO:0000256" key="6">
    <source>
        <dbReference type="SAM" id="Phobius"/>
    </source>
</evidence>
<keyword evidence="2 6" id="KW-0812">Transmembrane</keyword>
<evidence type="ECO:0000256" key="3">
    <source>
        <dbReference type="ARBA" id="ARBA00022989"/>
    </source>
</evidence>
<evidence type="ECO:0000256" key="2">
    <source>
        <dbReference type="ARBA" id="ARBA00022692"/>
    </source>
</evidence>
<evidence type="ECO:0000313" key="7">
    <source>
        <dbReference type="EMBL" id="RVX70432.1"/>
    </source>
</evidence>
<dbReference type="InterPro" id="IPR036259">
    <property type="entry name" value="MFS_trans_sf"/>
</dbReference>
<feature type="transmembrane region" description="Helical" evidence="6">
    <location>
        <begin position="389"/>
        <end position="408"/>
    </location>
</feature>
<keyword evidence="4 6" id="KW-0472">Membrane</keyword>
<organism evidence="7 8">
    <name type="scientific">Exophiala mesophila</name>
    <name type="common">Black yeast-like fungus</name>
    <dbReference type="NCBI Taxonomy" id="212818"/>
    <lineage>
        <taxon>Eukaryota</taxon>
        <taxon>Fungi</taxon>
        <taxon>Dikarya</taxon>
        <taxon>Ascomycota</taxon>
        <taxon>Pezizomycotina</taxon>
        <taxon>Eurotiomycetes</taxon>
        <taxon>Chaetothyriomycetidae</taxon>
        <taxon>Chaetothyriales</taxon>
        <taxon>Herpotrichiellaceae</taxon>
        <taxon>Exophiala</taxon>
    </lineage>
</organism>
<dbReference type="PANTHER" id="PTHR23501">
    <property type="entry name" value="MAJOR FACILITATOR SUPERFAMILY"/>
    <property type="match status" value="1"/>
</dbReference>
<dbReference type="OrthoDB" id="4078873at2759"/>
<dbReference type="AlphaFoldDB" id="A0A438N3U8"/>
<gene>
    <name evidence="7" type="ORF">B0A52_05931</name>
</gene>
<protein>
    <recommendedName>
        <fullName evidence="9">Major facilitator superfamily (MFS) profile domain-containing protein</fullName>
    </recommendedName>
</protein>
<feature type="transmembrane region" description="Helical" evidence="6">
    <location>
        <begin position="555"/>
        <end position="573"/>
    </location>
</feature>
<feature type="transmembrane region" description="Helical" evidence="6">
    <location>
        <begin position="349"/>
        <end position="369"/>
    </location>
</feature>
<dbReference type="Pfam" id="PF07690">
    <property type="entry name" value="MFS_1"/>
    <property type="match status" value="1"/>
</dbReference>
<feature type="transmembrane region" description="Helical" evidence="6">
    <location>
        <begin position="69"/>
        <end position="87"/>
    </location>
</feature>
<feature type="transmembrane region" description="Helical" evidence="6">
    <location>
        <begin position="167"/>
        <end position="185"/>
    </location>
</feature>
<dbReference type="PANTHER" id="PTHR23501:SF107">
    <property type="entry name" value="TRANSPORTER, PUTATIVE (AFU_ORTHOLOGUE AFUA_7G04730)-RELATED"/>
    <property type="match status" value="1"/>
</dbReference>
<name>A0A438N3U8_EXOME</name>
<feature type="transmembrane region" description="Helical" evidence="6">
    <location>
        <begin position="476"/>
        <end position="501"/>
    </location>
</feature>
<comment type="caution">
    <text evidence="7">The sequence shown here is derived from an EMBL/GenBank/DDBJ whole genome shotgun (WGS) entry which is preliminary data.</text>
</comment>
<feature type="transmembrane region" description="Helical" evidence="6">
    <location>
        <begin position="138"/>
        <end position="155"/>
    </location>
</feature>
<feature type="transmembrane region" description="Helical" evidence="6">
    <location>
        <begin position="309"/>
        <end position="329"/>
    </location>
</feature>
<evidence type="ECO:0000256" key="1">
    <source>
        <dbReference type="ARBA" id="ARBA00004141"/>
    </source>
</evidence>